<evidence type="ECO:0000313" key="8">
    <source>
        <dbReference type="Proteomes" id="UP000522720"/>
    </source>
</evidence>
<evidence type="ECO:0000256" key="5">
    <source>
        <dbReference type="ARBA" id="ARBA00023136"/>
    </source>
</evidence>
<feature type="transmembrane region" description="Helical" evidence="6">
    <location>
        <begin position="121"/>
        <end position="138"/>
    </location>
</feature>
<keyword evidence="2 6" id="KW-0812">Transmembrane</keyword>
<dbReference type="GO" id="GO:0005886">
    <property type="term" value="C:plasma membrane"/>
    <property type="evidence" value="ECO:0007669"/>
    <property type="project" value="TreeGrafter"/>
</dbReference>
<dbReference type="InterPro" id="IPR018365">
    <property type="entry name" value="Cell_cycle_FtsW-rel_CS"/>
</dbReference>
<dbReference type="Proteomes" id="UP000522720">
    <property type="component" value="Unassembled WGS sequence"/>
</dbReference>
<feature type="transmembrane region" description="Helical" evidence="6">
    <location>
        <begin position="361"/>
        <end position="383"/>
    </location>
</feature>
<evidence type="ECO:0000256" key="2">
    <source>
        <dbReference type="ARBA" id="ARBA00022692"/>
    </source>
</evidence>
<feature type="transmembrane region" description="Helical" evidence="6">
    <location>
        <begin position="294"/>
        <end position="311"/>
    </location>
</feature>
<feature type="transmembrane region" description="Helical" evidence="6">
    <location>
        <begin position="47"/>
        <end position="67"/>
    </location>
</feature>
<feature type="transmembrane region" description="Helical" evidence="6">
    <location>
        <begin position="173"/>
        <end position="189"/>
    </location>
</feature>
<dbReference type="PANTHER" id="PTHR30474">
    <property type="entry name" value="CELL CYCLE PROTEIN"/>
    <property type="match status" value="1"/>
</dbReference>
<dbReference type="GO" id="GO:0008360">
    <property type="term" value="P:regulation of cell shape"/>
    <property type="evidence" value="ECO:0007669"/>
    <property type="project" value="UniProtKB-KW"/>
</dbReference>
<feature type="transmembrane region" description="Helical" evidence="6">
    <location>
        <begin position="196"/>
        <end position="216"/>
    </location>
</feature>
<feature type="transmembrane region" description="Helical" evidence="6">
    <location>
        <begin position="150"/>
        <end position="167"/>
    </location>
</feature>
<sequence>MDVRRPSWDSRVDYSLILPVFFLLLIGLVAVYIAVSHDYPTRALNIVLLQGLWVLLGIVFAFVIMFFNKEFLWKATPFLYLLGIGMMFLPLFFYSSSLVAMTGAKNWVTLNGQTLFQPSEFMKISYILMMAYVVVRFHEKHSEASLWSDILLLVQLLVVTLPVLGLLYFQSDLGTALVFMAIFSGIVLLSGISWTIILPVVLLAGLFTTTFILIFISPNGKEILHNLGIDTYQLNRIAAWLDPFENAQTTTFQQAQSLIAIGSGGLMGQGFNMTNLHVPVRESDMIFTVIGEDFGFVGGLVVISLYMLLIYRMIRVTIVSNNRFYTFISTGFIMMILFHVFENIGAATGILPLTGIPLPFISQGGSSIISNLIGVGLVLSMSYQNSLLQEKRQQHFQRKHRFIIETID</sequence>
<dbReference type="InterPro" id="IPR001182">
    <property type="entry name" value="FtsW/RodA"/>
</dbReference>
<keyword evidence="8" id="KW-1185">Reference proteome</keyword>
<feature type="transmembrane region" description="Helical" evidence="6">
    <location>
        <begin position="12"/>
        <end position="35"/>
    </location>
</feature>
<feature type="transmembrane region" description="Helical" evidence="6">
    <location>
        <begin position="323"/>
        <end position="341"/>
    </location>
</feature>
<protein>
    <submittedName>
        <fullName evidence="7">FtsW/RodA/SpoVE family cell cycle protein</fullName>
    </submittedName>
</protein>
<organism evidence="7 8">
    <name type="scientific">Streptococcus ovuberis</name>
    <dbReference type="NCBI Taxonomy" id="1936207"/>
    <lineage>
        <taxon>Bacteria</taxon>
        <taxon>Bacillati</taxon>
        <taxon>Bacillota</taxon>
        <taxon>Bacilli</taxon>
        <taxon>Lactobacillales</taxon>
        <taxon>Streptococcaceae</taxon>
        <taxon>Streptococcus</taxon>
    </lineage>
</organism>
<dbReference type="PROSITE" id="PS00428">
    <property type="entry name" value="FTSW_RODA_SPOVE"/>
    <property type="match status" value="1"/>
</dbReference>
<dbReference type="RefSeq" id="WP_168549851.1">
    <property type="nucleotide sequence ID" value="NZ_JAAXPR010000022.1"/>
</dbReference>
<name>A0A7X6N1A6_9STRE</name>
<comment type="subcellular location">
    <subcellularLocation>
        <location evidence="1">Membrane</location>
        <topology evidence="1">Multi-pass membrane protein</topology>
    </subcellularLocation>
</comment>
<comment type="caution">
    <text evidence="7">The sequence shown here is derived from an EMBL/GenBank/DDBJ whole genome shotgun (WGS) entry which is preliminary data.</text>
</comment>
<dbReference type="GO" id="GO:0032153">
    <property type="term" value="C:cell division site"/>
    <property type="evidence" value="ECO:0007669"/>
    <property type="project" value="TreeGrafter"/>
</dbReference>
<dbReference type="PANTHER" id="PTHR30474:SF1">
    <property type="entry name" value="PEPTIDOGLYCAN GLYCOSYLTRANSFERASE MRDB"/>
    <property type="match status" value="1"/>
</dbReference>
<evidence type="ECO:0000313" key="7">
    <source>
        <dbReference type="EMBL" id="NKZ21118.1"/>
    </source>
</evidence>
<gene>
    <name evidence="7" type="ORF">HF992_09805</name>
</gene>
<accession>A0A7X6N1A6</accession>
<dbReference type="Pfam" id="PF01098">
    <property type="entry name" value="FTSW_RODA_SPOVE"/>
    <property type="match status" value="1"/>
</dbReference>
<keyword evidence="3" id="KW-0133">Cell shape</keyword>
<evidence type="ECO:0000256" key="4">
    <source>
        <dbReference type="ARBA" id="ARBA00022989"/>
    </source>
</evidence>
<evidence type="ECO:0000256" key="3">
    <source>
        <dbReference type="ARBA" id="ARBA00022960"/>
    </source>
</evidence>
<feature type="transmembrane region" description="Helical" evidence="6">
    <location>
        <begin position="79"/>
        <end position="101"/>
    </location>
</feature>
<keyword evidence="4 6" id="KW-1133">Transmembrane helix</keyword>
<reference evidence="7 8" key="1">
    <citation type="submission" date="2020-04" db="EMBL/GenBank/DDBJ databases">
        <title>MicrobeNet Type strains.</title>
        <authorList>
            <person name="Nicholson A.C."/>
        </authorList>
    </citation>
    <scope>NUCLEOTIDE SEQUENCE [LARGE SCALE GENOMIC DNA]</scope>
    <source>
        <strain evidence="7 8">CCUG 69612</strain>
    </source>
</reference>
<dbReference type="EMBL" id="JAAXPR010000022">
    <property type="protein sequence ID" value="NKZ21118.1"/>
    <property type="molecule type" value="Genomic_DNA"/>
</dbReference>
<proteinExistence type="predicted"/>
<evidence type="ECO:0000256" key="1">
    <source>
        <dbReference type="ARBA" id="ARBA00004141"/>
    </source>
</evidence>
<evidence type="ECO:0000256" key="6">
    <source>
        <dbReference type="SAM" id="Phobius"/>
    </source>
</evidence>
<dbReference type="GO" id="GO:0051301">
    <property type="term" value="P:cell division"/>
    <property type="evidence" value="ECO:0007669"/>
    <property type="project" value="InterPro"/>
</dbReference>
<keyword evidence="5 6" id="KW-0472">Membrane</keyword>
<dbReference type="AlphaFoldDB" id="A0A7X6N1A6"/>
<dbReference type="GO" id="GO:0015648">
    <property type="term" value="F:lipid-linked peptidoglycan transporter activity"/>
    <property type="evidence" value="ECO:0007669"/>
    <property type="project" value="TreeGrafter"/>
</dbReference>